<comment type="subunit">
    <text evidence="6">Part of the 50S ribosomal subunit. Contacts protein L20.</text>
</comment>
<dbReference type="Pfam" id="PF00829">
    <property type="entry name" value="Ribosomal_L21p"/>
    <property type="match status" value="1"/>
</dbReference>
<gene>
    <name evidence="6 8" type="primary">rplU</name>
    <name evidence="8" type="ORF">ENS29_17485</name>
</gene>
<dbReference type="SUPFAM" id="SSF141091">
    <property type="entry name" value="L21p-like"/>
    <property type="match status" value="1"/>
</dbReference>
<dbReference type="GO" id="GO:0019843">
    <property type="term" value="F:rRNA binding"/>
    <property type="evidence" value="ECO:0007669"/>
    <property type="project" value="UniProtKB-UniRule"/>
</dbReference>
<dbReference type="GO" id="GO:0003735">
    <property type="term" value="F:structural constituent of ribosome"/>
    <property type="evidence" value="ECO:0007669"/>
    <property type="project" value="InterPro"/>
</dbReference>
<evidence type="ECO:0000256" key="1">
    <source>
        <dbReference type="ARBA" id="ARBA00008563"/>
    </source>
</evidence>
<dbReference type="AlphaFoldDB" id="A0A7C4W0A5"/>
<dbReference type="PANTHER" id="PTHR21349">
    <property type="entry name" value="50S RIBOSOMAL PROTEIN L21"/>
    <property type="match status" value="1"/>
</dbReference>
<organism evidence="8">
    <name type="scientific">Desulfatirhabdium butyrativorans</name>
    <dbReference type="NCBI Taxonomy" id="340467"/>
    <lineage>
        <taxon>Bacteria</taxon>
        <taxon>Pseudomonadati</taxon>
        <taxon>Thermodesulfobacteriota</taxon>
        <taxon>Desulfobacteria</taxon>
        <taxon>Desulfobacterales</taxon>
        <taxon>Desulfatirhabdiaceae</taxon>
        <taxon>Desulfatirhabdium</taxon>
    </lineage>
</organism>
<dbReference type="HAMAP" id="MF_01363">
    <property type="entry name" value="Ribosomal_bL21"/>
    <property type="match status" value="1"/>
</dbReference>
<dbReference type="InterPro" id="IPR001787">
    <property type="entry name" value="Ribosomal_bL21"/>
</dbReference>
<dbReference type="GO" id="GO:0006412">
    <property type="term" value="P:translation"/>
    <property type="evidence" value="ECO:0007669"/>
    <property type="project" value="UniProtKB-UniRule"/>
</dbReference>
<protein>
    <recommendedName>
        <fullName evidence="6">Large ribosomal subunit protein bL21</fullName>
    </recommendedName>
</protein>
<dbReference type="PANTHER" id="PTHR21349:SF0">
    <property type="entry name" value="LARGE RIBOSOMAL SUBUNIT PROTEIN BL21M"/>
    <property type="match status" value="1"/>
</dbReference>
<evidence type="ECO:0000313" key="8">
    <source>
        <dbReference type="EMBL" id="HGU34614.1"/>
    </source>
</evidence>
<evidence type="ECO:0000256" key="7">
    <source>
        <dbReference type="RuleBase" id="RU000562"/>
    </source>
</evidence>
<dbReference type="EMBL" id="DSUH01000397">
    <property type="protein sequence ID" value="HGU34614.1"/>
    <property type="molecule type" value="Genomic_DNA"/>
</dbReference>
<dbReference type="GO" id="GO:0005840">
    <property type="term" value="C:ribosome"/>
    <property type="evidence" value="ECO:0007669"/>
    <property type="project" value="UniProtKB-KW"/>
</dbReference>
<comment type="function">
    <text evidence="6 7">This protein binds to 23S rRNA in the presence of protein L20.</text>
</comment>
<evidence type="ECO:0000256" key="4">
    <source>
        <dbReference type="ARBA" id="ARBA00022980"/>
    </source>
</evidence>
<keyword evidence="2 6" id="KW-0699">rRNA-binding</keyword>
<comment type="similarity">
    <text evidence="1 6 7">Belongs to the bacterial ribosomal protein bL21 family.</text>
</comment>
<comment type="caution">
    <text evidence="8">The sequence shown here is derived from an EMBL/GenBank/DDBJ whole genome shotgun (WGS) entry which is preliminary data.</text>
</comment>
<dbReference type="NCBIfam" id="TIGR00061">
    <property type="entry name" value="L21"/>
    <property type="match status" value="1"/>
</dbReference>
<dbReference type="InterPro" id="IPR028909">
    <property type="entry name" value="bL21-like"/>
</dbReference>
<proteinExistence type="inferred from homology"/>
<keyword evidence="4 6" id="KW-0689">Ribosomal protein</keyword>
<evidence type="ECO:0000256" key="5">
    <source>
        <dbReference type="ARBA" id="ARBA00023274"/>
    </source>
</evidence>
<name>A0A7C4W0A5_9BACT</name>
<dbReference type="InterPro" id="IPR036164">
    <property type="entry name" value="bL21-like_sf"/>
</dbReference>
<dbReference type="GO" id="GO:0005737">
    <property type="term" value="C:cytoplasm"/>
    <property type="evidence" value="ECO:0007669"/>
    <property type="project" value="UniProtKB-ARBA"/>
</dbReference>
<sequence>MYAVVATGGKQYRVEPEQVLRVEKLAGNKGDRISFDQVLLYHDGEQLRIGQPTLSDIRVSGKILEQGKYRKIIVFKSKRRKGYHKKFGHRQQYTAVQIDGIEAA</sequence>
<dbReference type="PROSITE" id="PS01169">
    <property type="entry name" value="RIBOSOMAL_L21"/>
    <property type="match status" value="1"/>
</dbReference>
<evidence type="ECO:0000256" key="6">
    <source>
        <dbReference type="HAMAP-Rule" id="MF_01363"/>
    </source>
</evidence>
<evidence type="ECO:0000256" key="3">
    <source>
        <dbReference type="ARBA" id="ARBA00022884"/>
    </source>
</evidence>
<keyword evidence="5 6" id="KW-0687">Ribonucleoprotein</keyword>
<keyword evidence="3 6" id="KW-0694">RNA-binding</keyword>
<accession>A0A7C4W0A5</accession>
<reference evidence="8" key="1">
    <citation type="journal article" date="2020" name="mSystems">
        <title>Genome- and Community-Level Interaction Insights into Carbon Utilization and Element Cycling Functions of Hydrothermarchaeota in Hydrothermal Sediment.</title>
        <authorList>
            <person name="Zhou Z."/>
            <person name="Liu Y."/>
            <person name="Xu W."/>
            <person name="Pan J."/>
            <person name="Luo Z.H."/>
            <person name="Li M."/>
        </authorList>
    </citation>
    <scope>NUCLEOTIDE SEQUENCE [LARGE SCALE GENOMIC DNA]</scope>
    <source>
        <strain evidence="8">SpSt-477</strain>
    </source>
</reference>
<dbReference type="InterPro" id="IPR018258">
    <property type="entry name" value="Ribosomal_bL21_CS"/>
</dbReference>
<evidence type="ECO:0000256" key="2">
    <source>
        <dbReference type="ARBA" id="ARBA00022730"/>
    </source>
</evidence>
<dbReference type="GO" id="GO:1990904">
    <property type="term" value="C:ribonucleoprotein complex"/>
    <property type="evidence" value="ECO:0007669"/>
    <property type="project" value="UniProtKB-KW"/>
</dbReference>